<dbReference type="NCBIfam" id="TIGR00547">
    <property type="entry name" value="lolA"/>
    <property type="match status" value="1"/>
</dbReference>
<evidence type="ECO:0000256" key="10">
    <source>
        <dbReference type="HAMAP-Rule" id="MF_00240"/>
    </source>
</evidence>
<evidence type="ECO:0000256" key="7">
    <source>
        <dbReference type="ARBA" id="ARBA00022764"/>
    </source>
</evidence>
<keyword evidence="9 10" id="KW-0143">Chaperone</keyword>
<dbReference type="InterPro" id="IPR004564">
    <property type="entry name" value="OM_lipoprot_carrier_LolA-like"/>
</dbReference>
<evidence type="ECO:0000256" key="8">
    <source>
        <dbReference type="ARBA" id="ARBA00022927"/>
    </source>
</evidence>
<comment type="subunit">
    <text evidence="3 10">Monomer.</text>
</comment>
<reference evidence="12" key="1">
    <citation type="journal article" date="2020" name="MBio">
        <title>Horizontal gene transfer to a defensive symbiont with a reduced genome amongst a multipartite beetle microbiome.</title>
        <authorList>
            <person name="Waterworth S.C."/>
            <person name="Florez L.V."/>
            <person name="Rees E.R."/>
            <person name="Hertweck C."/>
            <person name="Kaltenpoth M."/>
            <person name="Kwan J.C."/>
        </authorList>
    </citation>
    <scope>NUCLEOTIDE SEQUENCE [LARGE SCALE GENOMIC DNA]</scope>
</reference>
<keyword evidence="11" id="KW-0449">Lipoprotein</keyword>
<evidence type="ECO:0000313" key="11">
    <source>
        <dbReference type="EMBL" id="KAF1024972.1"/>
    </source>
</evidence>
<dbReference type="Proteomes" id="UP000490535">
    <property type="component" value="Unassembled WGS sequence"/>
</dbReference>
<comment type="function">
    <text evidence="10">Participates in the translocation of lipoproteins from the inner membrane to the outer membrane. Only forms a complex with a lipoprotein if the residue after the N-terminal Cys is not an aspartate (The Asp acts as a targeting signal to indicate that the lipoprotein should stay in the inner membrane).</text>
</comment>
<evidence type="ECO:0000256" key="5">
    <source>
        <dbReference type="ARBA" id="ARBA00022448"/>
    </source>
</evidence>
<dbReference type="GO" id="GO:0042597">
    <property type="term" value="C:periplasmic space"/>
    <property type="evidence" value="ECO:0007669"/>
    <property type="project" value="UniProtKB-SubCell"/>
</dbReference>
<protein>
    <recommendedName>
        <fullName evidence="4 10">Outer-membrane lipoprotein carrier protein</fullName>
    </recommendedName>
</protein>
<dbReference type="EMBL" id="WNDP01000049">
    <property type="protein sequence ID" value="KAF1024972.1"/>
    <property type="molecule type" value="Genomic_DNA"/>
</dbReference>
<comment type="subcellular location">
    <subcellularLocation>
        <location evidence="1 10">Periplasm</location>
    </subcellularLocation>
</comment>
<dbReference type="Pfam" id="PF03548">
    <property type="entry name" value="LolA"/>
    <property type="match status" value="1"/>
</dbReference>
<evidence type="ECO:0000256" key="4">
    <source>
        <dbReference type="ARBA" id="ARBA00014035"/>
    </source>
</evidence>
<dbReference type="HAMAP" id="MF_00240">
    <property type="entry name" value="LolA"/>
    <property type="match status" value="1"/>
</dbReference>
<proteinExistence type="inferred from homology"/>
<dbReference type="GO" id="GO:0044874">
    <property type="term" value="P:lipoprotein localization to outer membrane"/>
    <property type="evidence" value="ECO:0007669"/>
    <property type="project" value="UniProtKB-UniRule"/>
</dbReference>
<dbReference type="CDD" id="cd16325">
    <property type="entry name" value="LolA"/>
    <property type="match status" value="1"/>
</dbReference>
<evidence type="ECO:0000256" key="2">
    <source>
        <dbReference type="ARBA" id="ARBA00007615"/>
    </source>
</evidence>
<feature type="chain" id="PRO_5033184133" description="Outer-membrane lipoprotein carrier protein" evidence="10">
    <location>
        <begin position="29"/>
        <end position="233"/>
    </location>
</feature>
<dbReference type="PANTHER" id="PTHR35869:SF1">
    <property type="entry name" value="OUTER-MEMBRANE LIPOPROTEIN CARRIER PROTEIN"/>
    <property type="match status" value="1"/>
</dbReference>
<evidence type="ECO:0000256" key="3">
    <source>
        <dbReference type="ARBA" id="ARBA00011245"/>
    </source>
</evidence>
<keyword evidence="7 10" id="KW-0574">Periplasm</keyword>
<comment type="similarity">
    <text evidence="2 10">Belongs to the LolA family.</text>
</comment>
<dbReference type="GO" id="GO:0042953">
    <property type="term" value="P:lipoprotein transport"/>
    <property type="evidence" value="ECO:0007669"/>
    <property type="project" value="InterPro"/>
</dbReference>
<evidence type="ECO:0000256" key="9">
    <source>
        <dbReference type="ARBA" id="ARBA00023186"/>
    </source>
</evidence>
<organism evidence="11 12">
    <name type="scientific">Acinetobacter bereziniae</name>
    <name type="common">Acinetobacter genomosp. 10</name>
    <dbReference type="NCBI Taxonomy" id="106648"/>
    <lineage>
        <taxon>Bacteria</taxon>
        <taxon>Pseudomonadati</taxon>
        <taxon>Pseudomonadota</taxon>
        <taxon>Gammaproteobacteria</taxon>
        <taxon>Moraxellales</taxon>
        <taxon>Moraxellaceae</taxon>
        <taxon>Acinetobacter</taxon>
    </lineage>
</organism>
<keyword evidence="8 10" id="KW-0653">Protein transport</keyword>
<dbReference type="SUPFAM" id="SSF89392">
    <property type="entry name" value="Prokaryotic lipoproteins and lipoprotein localization factors"/>
    <property type="match status" value="1"/>
</dbReference>
<name>A0A833PCB1_ACIBZ</name>
<keyword evidence="5 10" id="KW-0813">Transport</keyword>
<evidence type="ECO:0000256" key="6">
    <source>
        <dbReference type="ARBA" id="ARBA00022729"/>
    </source>
</evidence>
<evidence type="ECO:0000313" key="12">
    <source>
        <dbReference type="Proteomes" id="UP000490535"/>
    </source>
</evidence>
<evidence type="ECO:0000256" key="1">
    <source>
        <dbReference type="ARBA" id="ARBA00004418"/>
    </source>
</evidence>
<dbReference type="InterPro" id="IPR029046">
    <property type="entry name" value="LolA/LolB/LppX"/>
</dbReference>
<gene>
    <name evidence="10 11" type="primary">lolA</name>
    <name evidence="11" type="ORF">GAK29_02236</name>
</gene>
<comment type="caution">
    <text evidence="11">The sequence shown here is derived from an EMBL/GenBank/DDBJ whole genome shotgun (WGS) entry which is preliminary data.</text>
</comment>
<keyword evidence="6 10" id="KW-0732">Signal</keyword>
<dbReference type="Gene3D" id="2.50.20.10">
    <property type="entry name" value="Lipoprotein localisation LolA/LolB/LppX"/>
    <property type="match status" value="1"/>
</dbReference>
<dbReference type="AlphaFoldDB" id="A0A833PCB1"/>
<accession>A0A833PCB1</accession>
<dbReference type="InterPro" id="IPR018323">
    <property type="entry name" value="OM_lipoprot_carrier_LolA_Pbac"/>
</dbReference>
<sequence length="233" mass="25344" precursor="true">MNMLRKTMGAVAVSAALLAPVMSTTVFAATAASEQQATANLVKQLSGVKSFTANFEQTTKATQSGKAAQKKGLTAQHMNQTFKGVMKVERPGKFYFYWETTTPAKQSIVTSGRTVWIYDPDLQQAVRQSLDEQVANTPALLLSGNTQQIQKAYRITQPDAGKTYYTLYPKLKDGAFQSLTISFGAKNAPTLMILQDSLGQTTTVRFNNVNVNASIPASTFNFVPPKGTDIIDQ</sequence>
<feature type="signal peptide" evidence="10">
    <location>
        <begin position="1"/>
        <end position="28"/>
    </location>
</feature>
<dbReference type="PANTHER" id="PTHR35869">
    <property type="entry name" value="OUTER-MEMBRANE LIPOPROTEIN CARRIER PROTEIN"/>
    <property type="match status" value="1"/>
</dbReference>